<keyword evidence="2" id="KW-0637">Prenyltransferase</keyword>
<dbReference type="AlphaFoldDB" id="A0AAD7DG38"/>
<evidence type="ECO:0008006" key="7">
    <source>
        <dbReference type="Google" id="ProtNLM"/>
    </source>
</evidence>
<dbReference type="GO" id="GO:0005737">
    <property type="term" value="C:cytoplasm"/>
    <property type="evidence" value="ECO:0007669"/>
    <property type="project" value="TreeGrafter"/>
</dbReference>
<reference evidence="5" key="1">
    <citation type="submission" date="2023-03" db="EMBL/GenBank/DDBJ databases">
        <title>Massive genome expansion in bonnet fungi (Mycena s.s.) driven by repeated elements and novel gene families across ecological guilds.</title>
        <authorList>
            <consortium name="Lawrence Berkeley National Laboratory"/>
            <person name="Harder C.B."/>
            <person name="Miyauchi S."/>
            <person name="Viragh M."/>
            <person name="Kuo A."/>
            <person name="Thoen E."/>
            <person name="Andreopoulos B."/>
            <person name="Lu D."/>
            <person name="Skrede I."/>
            <person name="Drula E."/>
            <person name="Henrissat B."/>
            <person name="Morin E."/>
            <person name="Kohler A."/>
            <person name="Barry K."/>
            <person name="LaButti K."/>
            <person name="Morin E."/>
            <person name="Salamov A."/>
            <person name="Lipzen A."/>
            <person name="Mereny Z."/>
            <person name="Hegedus B."/>
            <person name="Baldrian P."/>
            <person name="Stursova M."/>
            <person name="Weitz H."/>
            <person name="Taylor A."/>
            <person name="Grigoriev I.V."/>
            <person name="Nagy L.G."/>
            <person name="Martin F."/>
            <person name="Kauserud H."/>
        </authorList>
    </citation>
    <scope>NUCLEOTIDE SEQUENCE</scope>
    <source>
        <strain evidence="5">CBHHK067</strain>
    </source>
</reference>
<dbReference type="Gene3D" id="1.25.40.120">
    <property type="entry name" value="Protein prenylyltransferase"/>
    <property type="match status" value="1"/>
</dbReference>
<dbReference type="PANTHER" id="PTHR11129:SF3">
    <property type="entry name" value="PROTEIN PRENYLTRANSFERASE ALPHA SUBUNIT REPEAT-CONTAINING PROTEIN 1"/>
    <property type="match status" value="1"/>
</dbReference>
<comment type="caution">
    <text evidence="5">The sequence shown here is derived from an EMBL/GenBank/DDBJ whole genome shotgun (WGS) entry which is preliminary data.</text>
</comment>
<keyword evidence="6" id="KW-1185">Reference proteome</keyword>
<evidence type="ECO:0000313" key="6">
    <source>
        <dbReference type="Proteomes" id="UP001221757"/>
    </source>
</evidence>
<dbReference type="EMBL" id="JARKIE010000063">
    <property type="protein sequence ID" value="KAJ7690766.1"/>
    <property type="molecule type" value="Genomic_DNA"/>
</dbReference>
<dbReference type="Proteomes" id="UP001221757">
    <property type="component" value="Unassembled WGS sequence"/>
</dbReference>
<dbReference type="InterPro" id="IPR002088">
    <property type="entry name" value="Prenyl_trans_a"/>
</dbReference>
<evidence type="ECO:0000256" key="4">
    <source>
        <dbReference type="ARBA" id="ARBA00022737"/>
    </source>
</evidence>
<keyword evidence="3" id="KW-0808">Transferase</keyword>
<comment type="similarity">
    <text evidence="1">Belongs to the protein prenyltransferase subunit alpha family.</text>
</comment>
<evidence type="ECO:0000313" key="5">
    <source>
        <dbReference type="EMBL" id="KAJ7690766.1"/>
    </source>
</evidence>
<dbReference type="PANTHER" id="PTHR11129">
    <property type="entry name" value="PROTEIN FARNESYLTRANSFERASE ALPHA SUBUNIT/RAB GERANYLGERANYL TRANSFERASE ALPHA SUBUNIT"/>
    <property type="match status" value="1"/>
</dbReference>
<accession>A0AAD7DG38</accession>
<proteinExistence type="inferred from homology"/>
<dbReference type="SUPFAM" id="SSF48439">
    <property type="entry name" value="Protein prenylyltransferase"/>
    <property type="match status" value="1"/>
</dbReference>
<sequence>MANPLVHTLGKLLMQRSPLSVEIIPGGIEQWLAEPPGTAQPSTAFPFLHMDGHLGVPQKTLYQLYLSALALLGTETNSVTSQIDASCVILLANPAHQTALNVRKRLVQAGTLSAHEELDFSARLLASSRPASKESTQWAHRRWIFCRLYPRTSSPPDFGMSSQGWTPGGLSEFPEIPPDVIEAEFKLISRCCETYPRNYHAWSHHHLIMQYIYISLRCFHPADTPYLPLFVGEYMDLRRWIETHISDYSAMHRFCTIASRLQSLDLPQYDSTLRQLADPVVLFDHALTLVKAFPTHESLWMYLRAVITISPQNANSFAASAISSTAHSPFRDRFISWAQRYYKLA</sequence>
<protein>
    <recommendedName>
        <fullName evidence="7">Protein prenylyltransferase</fullName>
    </recommendedName>
</protein>
<gene>
    <name evidence="5" type="ORF">B0H17DRAFT_1064721</name>
</gene>
<evidence type="ECO:0000256" key="1">
    <source>
        <dbReference type="ARBA" id="ARBA00006734"/>
    </source>
</evidence>
<evidence type="ECO:0000256" key="2">
    <source>
        <dbReference type="ARBA" id="ARBA00022602"/>
    </source>
</evidence>
<dbReference type="Pfam" id="PF01239">
    <property type="entry name" value="PPTA"/>
    <property type="match status" value="1"/>
</dbReference>
<evidence type="ECO:0000256" key="3">
    <source>
        <dbReference type="ARBA" id="ARBA00022679"/>
    </source>
</evidence>
<dbReference type="PROSITE" id="PS51147">
    <property type="entry name" value="PFTA"/>
    <property type="match status" value="1"/>
</dbReference>
<keyword evidence="4" id="KW-0677">Repeat</keyword>
<name>A0AAD7DG38_MYCRO</name>
<dbReference type="GO" id="GO:0008318">
    <property type="term" value="F:protein prenyltransferase activity"/>
    <property type="evidence" value="ECO:0007669"/>
    <property type="project" value="InterPro"/>
</dbReference>
<organism evidence="5 6">
    <name type="scientific">Mycena rosella</name>
    <name type="common">Pink bonnet</name>
    <name type="synonym">Agaricus rosellus</name>
    <dbReference type="NCBI Taxonomy" id="1033263"/>
    <lineage>
        <taxon>Eukaryota</taxon>
        <taxon>Fungi</taxon>
        <taxon>Dikarya</taxon>
        <taxon>Basidiomycota</taxon>
        <taxon>Agaricomycotina</taxon>
        <taxon>Agaricomycetes</taxon>
        <taxon>Agaricomycetidae</taxon>
        <taxon>Agaricales</taxon>
        <taxon>Marasmiineae</taxon>
        <taxon>Mycenaceae</taxon>
        <taxon>Mycena</taxon>
    </lineage>
</organism>